<dbReference type="AlphaFoldDB" id="A0A443HRV0"/>
<dbReference type="VEuPathDB" id="FungiDB:C8Q69DRAFT_470596"/>
<gene>
    <name evidence="5" type="ORF">C8Q69DRAFT_470596</name>
</gene>
<dbReference type="InterPro" id="IPR002347">
    <property type="entry name" value="SDR_fam"/>
</dbReference>
<dbReference type="PANTHER" id="PTHR24320">
    <property type="entry name" value="RETINOL DEHYDROGENASE"/>
    <property type="match status" value="1"/>
</dbReference>
<proteinExistence type="inferred from homology"/>
<dbReference type="GeneID" id="39600125"/>
<dbReference type="Gene3D" id="3.40.50.720">
    <property type="entry name" value="NAD(P)-binding Rossmann-like Domain"/>
    <property type="match status" value="1"/>
</dbReference>
<dbReference type="InterPro" id="IPR036291">
    <property type="entry name" value="NAD(P)-bd_dom_sf"/>
</dbReference>
<dbReference type="SUPFAM" id="SSF51735">
    <property type="entry name" value="NAD(P)-binding Rossmann-fold domains"/>
    <property type="match status" value="1"/>
</dbReference>
<keyword evidence="2" id="KW-0521">NADP</keyword>
<dbReference type="Proteomes" id="UP000283841">
    <property type="component" value="Unassembled WGS sequence"/>
</dbReference>
<dbReference type="CDD" id="cd05327">
    <property type="entry name" value="retinol-DH_like_SDR_c_like"/>
    <property type="match status" value="1"/>
</dbReference>
<evidence type="ECO:0000313" key="6">
    <source>
        <dbReference type="Proteomes" id="UP000283841"/>
    </source>
</evidence>
<sequence length="330" mass="36423">MSSFHPSSLPDLTGRVYVVTGGNTGLGYETTLQLATHGARVYLCSRSEENGNEAIRHIKERVPGADVRLVKMDLADLRSVVDAAGMLKRQEPRIHGLVNNAGIMATPYEKTLDGYEAQFQINYISHWLLTQTLLPSIQAAASISPPGTVRIVNVSSQAHHDAPSYGINLLDVNQNVGFITGPVKRYGASKLANILHARELYRRYGTLETRALHADPVSIPSEGEIWTASINPGRVDTKLLRRFDGNILLWLVSILIDALARILPLNQTVEKGAYTQLFAIASDGFNKEISGQYLENGTELGQMTSRARDDGLARELWEWTEAEMKRLGFV</sequence>
<name>A0A443HRV0_BYSSP</name>
<organism evidence="5 6">
    <name type="scientific">Byssochlamys spectabilis</name>
    <name type="common">Paecilomyces variotii</name>
    <dbReference type="NCBI Taxonomy" id="264951"/>
    <lineage>
        <taxon>Eukaryota</taxon>
        <taxon>Fungi</taxon>
        <taxon>Dikarya</taxon>
        <taxon>Ascomycota</taxon>
        <taxon>Pezizomycotina</taxon>
        <taxon>Eurotiomycetes</taxon>
        <taxon>Eurotiomycetidae</taxon>
        <taxon>Eurotiales</taxon>
        <taxon>Thermoascaceae</taxon>
        <taxon>Paecilomyces</taxon>
    </lineage>
</organism>
<dbReference type="SMART" id="SM00822">
    <property type="entry name" value="PKS_KR"/>
    <property type="match status" value="1"/>
</dbReference>
<accession>A0A443HRV0</accession>
<dbReference type="PANTHER" id="PTHR24320:SF282">
    <property type="entry name" value="WW DOMAIN-CONTAINING OXIDOREDUCTASE"/>
    <property type="match status" value="1"/>
</dbReference>
<evidence type="ECO:0000256" key="3">
    <source>
        <dbReference type="ARBA" id="ARBA00023002"/>
    </source>
</evidence>
<evidence type="ECO:0000259" key="4">
    <source>
        <dbReference type="SMART" id="SM00822"/>
    </source>
</evidence>
<reference evidence="5 6" key="1">
    <citation type="journal article" date="2018" name="Front. Microbiol.">
        <title>Genomic and genetic insights into a cosmopolitan fungus, Paecilomyces variotii (Eurotiales).</title>
        <authorList>
            <person name="Urquhart A.S."/>
            <person name="Mondo S.J."/>
            <person name="Makela M.R."/>
            <person name="Hane J.K."/>
            <person name="Wiebenga A."/>
            <person name="He G."/>
            <person name="Mihaltcheva S."/>
            <person name="Pangilinan J."/>
            <person name="Lipzen A."/>
            <person name="Barry K."/>
            <person name="de Vries R.P."/>
            <person name="Grigoriev I.V."/>
            <person name="Idnurm A."/>
        </authorList>
    </citation>
    <scope>NUCLEOTIDE SEQUENCE [LARGE SCALE GENOMIC DNA]</scope>
    <source>
        <strain evidence="5 6">CBS 101075</strain>
    </source>
</reference>
<evidence type="ECO:0000256" key="2">
    <source>
        <dbReference type="ARBA" id="ARBA00022857"/>
    </source>
</evidence>
<keyword evidence="3" id="KW-0560">Oxidoreductase</keyword>
<dbReference type="GO" id="GO:0016491">
    <property type="term" value="F:oxidoreductase activity"/>
    <property type="evidence" value="ECO:0007669"/>
    <property type="project" value="UniProtKB-KW"/>
</dbReference>
<dbReference type="InterPro" id="IPR057326">
    <property type="entry name" value="KR_dom"/>
</dbReference>
<evidence type="ECO:0000256" key="1">
    <source>
        <dbReference type="ARBA" id="ARBA00006484"/>
    </source>
</evidence>
<dbReference type="PRINTS" id="PR00081">
    <property type="entry name" value="GDHRDH"/>
</dbReference>
<feature type="domain" description="Ketoreductase" evidence="4">
    <location>
        <begin position="15"/>
        <end position="173"/>
    </location>
</feature>
<dbReference type="EMBL" id="RCNU01000007">
    <property type="protein sequence ID" value="RWQ94553.1"/>
    <property type="molecule type" value="Genomic_DNA"/>
</dbReference>
<dbReference type="Pfam" id="PF00106">
    <property type="entry name" value="adh_short"/>
    <property type="match status" value="1"/>
</dbReference>
<keyword evidence="6" id="KW-1185">Reference proteome</keyword>
<comment type="similarity">
    <text evidence="1">Belongs to the short-chain dehydrogenases/reductases (SDR) family.</text>
</comment>
<evidence type="ECO:0000313" key="5">
    <source>
        <dbReference type="EMBL" id="RWQ94553.1"/>
    </source>
</evidence>
<dbReference type="STRING" id="264951.A0A443HRV0"/>
<protein>
    <recommendedName>
        <fullName evidence="4">Ketoreductase domain-containing protein</fullName>
    </recommendedName>
</protein>
<dbReference type="RefSeq" id="XP_028484198.1">
    <property type="nucleotide sequence ID" value="XM_028630848.1"/>
</dbReference>
<comment type="caution">
    <text evidence="5">The sequence shown here is derived from an EMBL/GenBank/DDBJ whole genome shotgun (WGS) entry which is preliminary data.</text>
</comment>